<dbReference type="Pfam" id="PF00072">
    <property type="entry name" value="Response_reg"/>
    <property type="match status" value="1"/>
</dbReference>
<reference evidence="6 7" key="1">
    <citation type="submission" date="2019-08" db="EMBL/GenBank/DDBJ databases">
        <title>Actinomadura sp. nov. CYP1-5 isolated from mountain soil.</title>
        <authorList>
            <person name="Songsumanus A."/>
            <person name="Kuncharoen N."/>
            <person name="Kudo T."/>
            <person name="Yuki M."/>
            <person name="Igarashi Y."/>
            <person name="Tanasupawat S."/>
        </authorList>
    </citation>
    <scope>NUCLEOTIDE SEQUENCE [LARGE SCALE GENOMIC DNA]</scope>
    <source>
        <strain evidence="6 7">GKU157</strain>
    </source>
</reference>
<proteinExistence type="predicted"/>
<evidence type="ECO:0000256" key="3">
    <source>
        <dbReference type="PROSITE-ProRule" id="PRU01091"/>
    </source>
</evidence>
<protein>
    <submittedName>
        <fullName evidence="6">Response regulator transcription factor</fullName>
    </submittedName>
</protein>
<dbReference type="Pfam" id="PF00486">
    <property type="entry name" value="Trans_reg_C"/>
    <property type="match status" value="1"/>
</dbReference>
<dbReference type="InterPro" id="IPR016032">
    <property type="entry name" value="Sig_transdc_resp-reg_C-effctor"/>
</dbReference>
<dbReference type="PROSITE" id="PS50110">
    <property type="entry name" value="RESPONSE_REGULATORY"/>
    <property type="match status" value="1"/>
</dbReference>
<keyword evidence="1 3" id="KW-0238">DNA-binding</keyword>
<dbReference type="InterPro" id="IPR001867">
    <property type="entry name" value="OmpR/PhoB-type_DNA-bd"/>
</dbReference>
<dbReference type="SUPFAM" id="SSF52172">
    <property type="entry name" value="CheY-like"/>
    <property type="match status" value="1"/>
</dbReference>
<gene>
    <name evidence="6" type="ORF">FXF65_10970</name>
</gene>
<dbReference type="GO" id="GO:0000976">
    <property type="term" value="F:transcription cis-regulatory region binding"/>
    <property type="evidence" value="ECO:0007669"/>
    <property type="project" value="TreeGrafter"/>
</dbReference>
<dbReference type="GO" id="GO:0000156">
    <property type="term" value="F:phosphorelay response regulator activity"/>
    <property type="evidence" value="ECO:0007669"/>
    <property type="project" value="TreeGrafter"/>
</dbReference>
<sequence>MTTHHVLIVEDDRPLRAALARGLREEGFAVSTADDGAGALRAGAVDAVVLDVALPDSDGRDVCQALRARGVDVPVLFLTAHDALVDRLSGFSSGGDDYLAKPIHLAELAARLRAALRRAGPARTEAGPLTLDPARHTLEHRGRSVALTPTEFRLLARLMAEPAAVVRRHALLGAAWPDGAQVSENTLDQYMTRLRRKIRELDAQCGIITVRGVGYRFA</sequence>
<feature type="DNA-binding region" description="OmpR/PhoB-type" evidence="3">
    <location>
        <begin position="121"/>
        <end position="218"/>
    </location>
</feature>
<dbReference type="InterPro" id="IPR011006">
    <property type="entry name" value="CheY-like_superfamily"/>
</dbReference>
<evidence type="ECO:0000313" key="6">
    <source>
        <dbReference type="EMBL" id="TYC15856.1"/>
    </source>
</evidence>
<dbReference type="GO" id="GO:0005829">
    <property type="term" value="C:cytosol"/>
    <property type="evidence" value="ECO:0007669"/>
    <property type="project" value="TreeGrafter"/>
</dbReference>
<name>A0A5D0UDK0_9ACTN</name>
<evidence type="ECO:0000259" key="5">
    <source>
        <dbReference type="PROSITE" id="PS51755"/>
    </source>
</evidence>
<dbReference type="SMART" id="SM00448">
    <property type="entry name" value="REC"/>
    <property type="match status" value="1"/>
</dbReference>
<dbReference type="InterPro" id="IPR001789">
    <property type="entry name" value="Sig_transdc_resp-reg_receiver"/>
</dbReference>
<dbReference type="GO" id="GO:0032993">
    <property type="term" value="C:protein-DNA complex"/>
    <property type="evidence" value="ECO:0007669"/>
    <property type="project" value="TreeGrafter"/>
</dbReference>
<comment type="caution">
    <text evidence="6">The sequence shown here is derived from an EMBL/GenBank/DDBJ whole genome shotgun (WGS) entry which is preliminary data.</text>
</comment>
<dbReference type="Gene3D" id="1.10.10.10">
    <property type="entry name" value="Winged helix-like DNA-binding domain superfamily/Winged helix DNA-binding domain"/>
    <property type="match status" value="1"/>
</dbReference>
<dbReference type="GO" id="GO:0006355">
    <property type="term" value="P:regulation of DNA-templated transcription"/>
    <property type="evidence" value="ECO:0007669"/>
    <property type="project" value="InterPro"/>
</dbReference>
<dbReference type="AlphaFoldDB" id="A0A5D0UDK0"/>
<dbReference type="RefSeq" id="WP_148349652.1">
    <property type="nucleotide sequence ID" value="NZ_JBHSBF010000009.1"/>
</dbReference>
<dbReference type="InterPro" id="IPR039420">
    <property type="entry name" value="WalR-like"/>
</dbReference>
<dbReference type="PANTHER" id="PTHR48111:SF37">
    <property type="entry name" value="RESPONSE REGULATOR PROTEIN CARR"/>
    <property type="match status" value="1"/>
</dbReference>
<dbReference type="Gene3D" id="6.10.250.690">
    <property type="match status" value="1"/>
</dbReference>
<dbReference type="Proteomes" id="UP000322634">
    <property type="component" value="Unassembled WGS sequence"/>
</dbReference>
<dbReference type="EMBL" id="VSFF01000004">
    <property type="protein sequence ID" value="TYC15856.1"/>
    <property type="molecule type" value="Genomic_DNA"/>
</dbReference>
<evidence type="ECO:0000256" key="2">
    <source>
        <dbReference type="PROSITE-ProRule" id="PRU00169"/>
    </source>
</evidence>
<keyword evidence="7" id="KW-1185">Reference proteome</keyword>
<dbReference type="CDD" id="cd00383">
    <property type="entry name" value="trans_reg_C"/>
    <property type="match status" value="1"/>
</dbReference>
<evidence type="ECO:0000259" key="4">
    <source>
        <dbReference type="PROSITE" id="PS50110"/>
    </source>
</evidence>
<dbReference type="PROSITE" id="PS51755">
    <property type="entry name" value="OMPR_PHOB"/>
    <property type="match status" value="1"/>
</dbReference>
<evidence type="ECO:0000256" key="1">
    <source>
        <dbReference type="ARBA" id="ARBA00023125"/>
    </source>
</evidence>
<feature type="domain" description="Response regulatory" evidence="4">
    <location>
        <begin position="5"/>
        <end position="116"/>
    </location>
</feature>
<accession>A0A5D0UDK0</accession>
<dbReference type="OrthoDB" id="3473150at2"/>
<dbReference type="PANTHER" id="PTHR48111">
    <property type="entry name" value="REGULATOR OF RPOS"/>
    <property type="match status" value="1"/>
</dbReference>
<evidence type="ECO:0000313" key="7">
    <source>
        <dbReference type="Proteomes" id="UP000322634"/>
    </source>
</evidence>
<dbReference type="SUPFAM" id="SSF46894">
    <property type="entry name" value="C-terminal effector domain of the bipartite response regulators"/>
    <property type="match status" value="1"/>
</dbReference>
<feature type="modified residue" description="4-aspartylphosphate" evidence="2">
    <location>
        <position position="51"/>
    </location>
</feature>
<dbReference type="InterPro" id="IPR036388">
    <property type="entry name" value="WH-like_DNA-bd_sf"/>
</dbReference>
<dbReference type="SMART" id="SM00862">
    <property type="entry name" value="Trans_reg_C"/>
    <property type="match status" value="1"/>
</dbReference>
<feature type="domain" description="OmpR/PhoB-type" evidence="5">
    <location>
        <begin position="121"/>
        <end position="218"/>
    </location>
</feature>
<organism evidence="6 7">
    <name type="scientific">Actinomadura syzygii</name>
    <dbReference type="NCBI Taxonomy" id="1427538"/>
    <lineage>
        <taxon>Bacteria</taxon>
        <taxon>Bacillati</taxon>
        <taxon>Actinomycetota</taxon>
        <taxon>Actinomycetes</taxon>
        <taxon>Streptosporangiales</taxon>
        <taxon>Thermomonosporaceae</taxon>
        <taxon>Actinomadura</taxon>
    </lineage>
</organism>
<dbReference type="Gene3D" id="3.40.50.2300">
    <property type="match status" value="1"/>
</dbReference>
<keyword evidence="2" id="KW-0597">Phosphoprotein</keyword>